<dbReference type="GO" id="GO:0052621">
    <property type="term" value="F:diguanylate cyclase activity"/>
    <property type="evidence" value="ECO:0007669"/>
    <property type="project" value="TreeGrafter"/>
</dbReference>
<evidence type="ECO:0000259" key="2">
    <source>
        <dbReference type="PROSITE" id="PS50887"/>
    </source>
</evidence>
<dbReference type="GO" id="GO:0005886">
    <property type="term" value="C:plasma membrane"/>
    <property type="evidence" value="ECO:0007669"/>
    <property type="project" value="TreeGrafter"/>
</dbReference>
<proteinExistence type="predicted"/>
<dbReference type="SUPFAM" id="SSF55073">
    <property type="entry name" value="Nucleotide cyclase"/>
    <property type="match status" value="1"/>
</dbReference>
<dbReference type="AlphaFoldDB" id="A0A916Z4B3"/>
<dbReference type="NCBIfam" id="TIGR00254">
    <property type="entry name" value="GGDEF"/>
    <property type="match status" value="1"/>
</dbReference>
<accession>A0A916Z4B3</accession>
<dbReference type="CDD" id="cd01949">
    <property type="entry name" value="GGDEF"/>
    <property type="match status" value="1"/>
</dbReference>
<feature type="transmembrane region" description="Helical" evidence="1">
    <location>
        <begin position="7"/>
        <end position="28"/>
    </location>
</feature>
<evidence type="ECO:0000313" key="3">
    <source>
        <dbReference type="EMBL" id="GGD75774.1"/>
    </source>
</evidence>
<dbReference type="GO" id="GO:0043709">
    <property type="term" value="P:cell adhesion involved in single-species biofilm formation"/>
    <property type="evidence" value="ECO:0007669"/>
    <property type="project" value="TreeGrafter"/>
</dbReference>
<keyword evidence="4" id="KW-1185">Reference proteome</keyword>
<dbReference type="InterPro" id="IPR029787">
    <property type="entry name" value="Nucleotide_cyclase"/>
</dbReference>
<gene>
    <name evidence="3" type="ORF">GCM10010911_37230</name>
</gene>
<dbReference type="InterPro" id="IPR000160">
    <property type="entry name" value="GGDEF_dom"/>
</dbReference>
<reference evidence="3" key="2">
    <citation type="submission" date="2020-09" db="EMBL/GenBank/DDBJ databases">
        <authorList>
            <person name="Sun Q."/>
            <person name="Zhou Y."/>
        </authorList>
    </citation>
    <scope>NUCLEOTIDE SEQUENCE</scope>
    <source>
        <strain evidence="3">CGMCC 1.15178</strain>
    </source>
</reference>
<dbReference type="Pfam" id="PF00990">
    <property type="entry name" value="GGDEF"/>
    <property type="match status" value="1"/>
</dbReference>
<dbReference type="PROSITE" id="PS50887">
    <property type="entry name" value="GGDEF"/>
    <property type="match status" value="1"/>
</dbReference>
<dbReference type="PANTHER" id="PTHR45138:SF6">
    <property type="entry name" value="DIGUANYLATE CYCLASE DGCN"/>
    <property type="match status" value="1"/>
</dbReference>
<dbReference type="EMBL" id="BMHP01000002">
    <property type="protein sequence ID" value="GGD75774.1"/>
    <property type="molecule type" value="Genomic_DNA"/>
</dbReference>
<evidence type="ECO:0000256" key="1">
    <source>
        <dbReference type="SAM" id="Phobius"/>
    </source>
</evidence>
<dbReference type="GO" id="GO:1902201">
    <property type="term" value="P:negative regulation of bacterial-type flagellum-dependent cell motility"/>
    <property type="evidence" value="ECO:0007669"/>
    <property type="project" value="TreeGrafter"/>
</dbReference>
<feature type="transmembrane region" description="Helical" evidence="1">
    <location>
        <begin position="34"/>
        <end position="55"/>
    </location>
</feature>
<organism evidence="3 4">
    <name type="scientific">Paenibacillus nasutitermitis</name>
    <dbReference type="NCBI Taxonomy" id="1652958"/>
    <lineage>
        <taxon>Bacteria</taxon>
        <taxon>Bacillati</taxon>
        <taxon>Bacillota</taxon>
        <taxon>Bacilli</taxon>
        <taxon>Bacillales</taxon>
        <taxon>Paenibacillaceae</taxon>
        <taxon>Paenibacillus</taxon>
    </lineage>
</organism>
<protein>
    <recommendedName>
        <fullName evidence="2">GGDEF domain-containing protein</fullName>
    </recommendedName>
</protein>
<name>A0A916Z4B3_9BACL</name>
<comment type="caution">
    <text evidence="3">The sequence shown here is derived from an EMBL/GenBank/DDBJ whole genome shotgun (WGS) entry which is preliminary data.</text>
</comment>
<dbReference type="Proteomes" id="UP000612456">
    <property type="component" value="Unassembled WGS sequence"/>
</dbReference>
<evidence type="ECO:0000313" key="4">
    <source>
        <dbReference type="Proteomes" id="UP000612456"/>
    </source>
</evidence>
<dbReference type="SMART" id="SM00267">
    <property type="entry name" value="GGDEF"/>
    <property type="match status" value="1"/>
</dbReference>
<keyword evidence="1" id="KW-0812">Transmembrane</keyword>
<feature type="domain" description="GGDEF" evidence="2">
    <location>
        <begin position="96"/>
        <end position="224"/>
    </location>
</feature>
<dbReference type="PANTHER" id="PTHR45138">
    <property type="entry name" value="REGULATORY COMPONENTS OF SENSORY TRANSDUCTION SYSTEM"/>
    <property type="match status" value="1"/>
</dbReference>
<dbReference type="Gene3D" id="3.30.70.270">
    <property type="match status" value="1"/>
</dbReference>
<dbReference type="InterPro" id="IPR043128">
    <property type="entry name" value="Rev_trsase/Diguanyl_cyclase"/>
</dbReference>
<sequence length="229" mass="25353">MCIVGRVTACAIALITILLTVGLSVWQAGASSQALPVAAQAVAVAAFAFPVAWFLGLKYDRLLSSSTLDYLTGLCNRRYMEQIFPKIRKRAQRKRKKITVLMIDVNDFKEVNDKLGHIQGDRALKMISQLLGCGTKQVEIVGRWGGDEFIMICPYSDDRRIETLIRQLHEKLFKLSASTGLHLSISVGSAICPDQGSELNMLVQIADNRMYADKQLHKLRAADLAAMQA</sequence>
<keyword evidence="1" id="KW-0472">Membrane</keyword>
<dbReference type="RefSeq" id="WP_188993383.1">
    <property type="nucleotide sequence ID" value="NZ_BMHP01000002.1"/>
</dbReference>
<keyword evidence="1" id="KW-1133">Transmembrane helix</keyword>
<reference evidence="3" key="1">
    <citation type="journal article" date="2014" name="Int. J. Syst. Evol. Microbiol.">
        <title>Complete genome sequence of Corynebacterium casei LMG S-19264T (=DSM 44701T), isolated from a smear-ripened cheese.</title>
        <authorList>
            <consortium name="US DOE Joint Genome Institute (JGI-PGF)"/>
            <person name="Walter F."/>
            <person name="Albersmeier A."/>
            <person name="Kalinowski J."/>
            <person name="Ruckert C."/>
        </authorList>
    </citation>
    <scope>NUCLEOTIDE SEQUENCE</scope>
    <source>
        <strain evidence="3">CGMCC 1.15178</strain>
    </source>
</reference>
<dbReference type="InterPro" id="IPR050469">
    <property type="entry name" value="Diguanylate_Cyclase"/>
</dbReference>